<dbReference type="Proteomes" id="UP001500902">
    <property type="component" value="Unassembled WGS sequence"/>
</dbReference>
<evidence type="ECO:0000313" key="1">
    <source>
        <dbReference type="EMBL" id="GAA3712631.1"/>
    </source>
</evidence>
<keyword evidence="2" id="KW-1185">Reference proteome</keyword>
<protein>
    <recommendedName>
        <fullName evidence="3">EF-hand domain-containing protein</fullName>
    </recommendedName>
</protein>
<evidence type="ECO:0000313" key="2">
    <source>
        <dbReference type="Proteomes" id="UP001500902"/>
    </source>
</evidence>
<organism evidence="1 2">
    <name type="scientific">Nonomuraea antimicrobica</name>
    <dbReference type="NCBI Taxonomy" id="561173"/>
    <lineage>
        <taxon>Bacteria</taxon>
        <taxon>Bacillati</taxon>
        <taxon>Actinomycetota</taxon>
        <taxon>Actinomycetes</taxon>
        <taxon>Streptosporangiales</taxon>
        <taxon>Streptosporangiaceae</taxon>
        <taxon>Nonomuraea</taxon>
    </lineage>
</organism>
<dbReference type="RefSeq" id="WP_344894375.1">
    <property type="nucleotide sequence ID" value="NZ_BAAAZP010000218.1"/>
</dbReference>
<sequence length="707" mass="75511">MAPTPPGTGPLDPGLSGIDPGLMDGFIAAMTRAHAVMGEQSQAIRDQFGRVGLGASALSPVRRVEDWTGEQLPRLRVRLERIRERVPDWGPVAPNPGLVAYDEGLVPYASPEESRREGAALAGLYRRYDADAEGKVHTTELKERQRALLAQLLARKGDADFTSAFFAGVGAERTAGLPADIRRLYDDSPSLSVDEETPTKEHALAGLAGAFAAATTATRRTPGFGKVLDDLARGGDEAHRDGLSWLVSTGHFPTEWLASVARANVVLPMLGRTLPPTDITLGTTSRFLGALANNPSAARAAVGGAGRDWTAQVPPSLPVFQGIPKPTVGGVLVAMSAYAGGDRRTADAFGRMLAAASGAYDEKDGAHSQDAARFAFHVITAAPRFSPHDAMGRHLAEVGGAYVTEFAAGAETLEPDAHKDSRFGTFDDELPGTTPAFRLTLRDGYRFLQTFADTNEHMEPFDRAMAGLTQRLFAHSVALDRHRLAHPPPDGAQPQTAVEHLFSRLGVVSGMQYAALKVVRGGADLADRNGHEAFELALDKGMDIALLSTPAFGLPAGAAAASWMVFSWVVKDGLGAALEPEPRLPSVNEKELTQARAVLYDMASALVNAGYTEKGAPVGFKPPTDPLIVNDDGRLRAFAEISKEPKRMEAFLEWLKSNGSTNDTADRRTLGKVTAEARKRFIGEHGMVQAELSTTDPRLRRILTGAD</sequence>
<gene>
    <name evidence="1" type="ORF">GCM10022224_092740</name>
</gene>
<accession>A0ABP7E2Y9</accession>
<name>A0ABP7E2Y9_9ACTN</name>
<proteinExistence type="predicted"/>
<dbReference type="EMBL" id="BAAAZP010000218">
    <property type="protein sequence ID" value="GAA3712631.1"/>
    <property type="molecule type" value="Genomic_DNA"/>
</dbReference>
<comment type="caution">
    <text evidence="1">The sequence shown here is derived from an EMBL/GenBank/DDBJ whole genome shotgun (WGS) entry which is preliminary data.</text>
</comment>
<evidence type="ECO:0008006" key="3">
    <source>
        <dbReference type="Google" id="ProtNLM"/>
    </source>
</evidence>
<reference evidence="2" key="1">
    <citation type="journal article" date="2019" name="Int. J. Syst. Evol. Microbiol.">
        <title>The Global Catalogue of Microorganisms (GCM) 10K type strain sequencing project: providing services to taxonomists for standard genome sequencing and annotation.</title>
        <authorList>
            <consortium name="The Broad Institute Genomics Platform"/>
            <consortium name="The Broad Institute Genome Sequencing Center for Infectious Disease"/>
            <person name="Wu L."/>
            <person name="Ma J."/>
        </authorList>
    </citation>
    <scope>NUCLEOTIDE SEQUENCE [LARGE SCALE GENOMIC DNA]</scope>
    <source>
        <strain evidence="2">JCM 16904</strain>
    </source>
</reference>